<name>A0A7S3K3F4_9STRA</name>
<accession>A0A7S3K3F4</accession>
<dbReference type="AlphaFoldDB" id="A0A7S3K3F4"/>
<dbReference type="Pfam" id="PF08123">
    <property type="entry name" value="DOT1"/>
    <property type="match status" value="1"/>
</dbReference>
<dbReference type="InterPro" id="IPR025789">
    <property type="entry name" value="DOT1_dom"/>
</dbReference>
<protein>
    <recommendedName>
        <fullName evidence="1">DOT1 domain-containing protein</fullName>
    </recommendedName>
</protein>
<dbReference type="EMBL" id="HBIJ01017663">
    <property type="protein sequence ID" value="CAE0370927.1"/>
    <property type="molecule type" value="Transcribed_RNA"/>
</dbReference>
<sequence>MSHCLAQRRDAAAKLVRGVSSNIQAAYSASAKCGALRYGEIDAKDVLALIERFCVPLCRSDGEFWDLGSGSGNLVLTASLVLKQVCLCGGIEIQDSLNSLATASVISLNSALTVSTTEKEEAADEEKNDKKFSDDLAIEFANLNAIPDSVENLAEMLVSRLGHKRYKAALKGNATLTKYLLRQLGRRETNNWQTGHILITLDINTKAITFTSARNGLISSKEKEPRSLQSQSIKNKKKKIPITSLVRFWQASAGRDEAKEIKFICGDLFDTVNVWAPNASIIFANILLFDSDLIARFIQIITTHLREGTFVISSVRLNHPILNPKHSDVWCRASWTGGVKLYFYNVLSPLSVDSDDHSFETVETTQGQ</sequence>
<proteinExistence type="predicted"/>
<dbReference type="SUPFAM" id="SSF53335">
    <property type="entry name" value="S-adenosyl-L-methionine-dependent methyltransferases"/>
    <property type="match status" value="1"/>
</dbReference>
<organism evidence="2">
    <name type="scientific">Aureoumbra lagunensis</name>
    <dbReference type="NCBI Taxonomy" id="44058"/>
    <lineage>
        <taxon>Eukaryota</taxon>
        <taxon>Sar</taxon>
        <taxon>Stramenopiles</taxon>
        <taxon>Ochrophyta</taxon>
        <taxon>Pelagophyceae</taxon>
        <taxon>Pelagomonadales</taxon>
        <taxon>Aureoumbra</taxon>
    </lineage>
</organism>
<feature type="domain" description="DOT1" evidence="1">
    <location>
        <begin position="37"/>
        <end position="114"/>
    </location>
</feature>
<dbReference type="GO" id="GO:0031151">
    <property type="term" value="F:histone H3K79 methyltransferase activity"/>
    <property type="evidence" value="ECO:0007669"/>
    <property type="project" value="InterPro"/>
</dbReference>
<evidence type="ECO:0000313" key="2">
    <source>
        <dbReference type="EMBL" id="CAE0370927.1"/>
    </source>
</evidence>
<dbReference type="InterPro" id="IPR029063">
    <property type="entry name" value="SAM-dependent_MTases_sf"/>
</dbReference>
<dbReference type="Gene3D" id="3.40.50.150">
    <property type="entry name" value="Vaccinia Virus protein VP39"/>
    <property type="match status" value="2"/>
</dbReference>
<gene>
    <name evidence="2" type="ORF">ALAG00032_LOCUS11707</name>
</gene>
<evidence type="ECO:0000259" key="1">
    <source>
        <dbReference type="Pfam" id="PF08123"/>
    </source>
</evidence>
<reference evidence="2" key="1">
    <citation type="submission" date="2021-01" db="EMBL/GenBank/DDBJ databases">
        <authorList>
            <person name="Corre E."/>
            <person name="Pelletier E."/>
            <person name="Niang G."/>
            <person name="Scheremetjew M."/>
            <person name="Finn R."/>
            <person name="Kale V."/>
            <person name="Holt S."/>
            <person name="Cochrane G."/>
            <person name="Meng A."/>
            <person name="Brown T."/>
            <person name="Cohen L."/>
        </authorList>
    </citation>
    <scope>NUCLEOTIDE SEQUENCE</scope>
    <source>
        <strain evidence="2">CCMP1510</strain>
    </source>
</reference>